<evidence type="ECO:0000313" key="2">
    <source>
        <dbReference type="EMBL" id="MEJ8567556.1"/>
    </source>
</evidence>
<gene>
    <name evidence="2" type="ORF">V3330_07950</name>
</gene>
<sequence>MSRWTIERSGTGVERSGTGIEKSGTGIEKSGTGIEKSGTGIEKSGTGIQRCISLVPRAVFACVIALGTFASTVQASGNINPAGTLQLVANNGTMAVSWIFDGSVFAGVAPLTGSYANLTLTEVALSAPPMDVEVTGNGTGASLHVTGNGTGSSLEVTGNGTGSAVHVTGNGTGSAAHVTGNGTGFSVEVTGNGTGSSREVTGNGTGRSVLVTGNGTGSAVDVTGNGTGRSVQVTGNGTGRSVLVTGNGSGADAIRITLPEGTGMAMEVSLGCGKASVAVMGQSGAALATFNNVPVVGDTGLCSRGGFGGDFIRDPGRDFRSY</sequence>
<evidence type="ECO:0008006" key="4">
    <source>
        <dbReference type="Google" id="ProtNLM"/>
    </source>
</evidence>
<keyword evidence="3" id="KW-1185">Reference proteome</keyword>
<evidence type="ECO:0000313" key="3">
    <source>
        <dbReference type="Proteomes" id="UP001359886"/>
    </source>
</evidence>
<dbReference type="RefSeq" id="WP_354694873.1">
    <property type="nucleotide sequence ID" value="NZ_JAZHOG010000004.1"/>
</dbReference>
<accession>A0AAW9RCY7</accession>
<proteinExistence type="predicted"/>
<dbReference type="EMBL" id="JAZHOG010000004">
    <property type="protein sequence ID" value="MEJ8567556.1"/>
    <property type="molecule type" value="Genomic_DNA"/>
</dbReference>
<organism evidence="2 3">
    <name type="scientific">Elongatibacter sediminis</name>
    <dbReference type="NCBI Taxonomy" id="3119006"/>
    <lineage>
        <taxon>Bacteria</taxon>
        <taxon>Pseudomonadati</taxon>
        <taxon>Pseudomonadota</taxon>
        <taxon>Gammaproteobacteria</taxon>
        <taxon>Chromatiales</taxon>
        <taxon>Wenzhouxiangellaceae</taxon>
        <taxon>Elongatibacter</taxon>
    </lineage>
</organism>
<dbReference type="AlphaFoldDB" id="A0AAW9RCY7"/>
<evidence type="ECO:0000256" key="1">
    <source>
        <dbReference type="SAM" id="MobiDB-lite"/>
    </source>
</evidence>
<feature type="region of interest" description="Disordered" evidence="1">
    <location>
        <begin position="1"/>
        <end position="41"/>
    </location>
</feature>
<protein>
    <recommendedName>
        <fullName evidence="4">Auto-transporter adhesin head GIN domain-containing protein</fullName>
    </recommendedName>
</protein>
<name>A0AAW9RCY7_9GAMM</name>
<dbReference type="Proteomes" id="UP001359886">
    <property type="component" value="Unassembled WGS sequence"/>
</dbReference>
<reference evidence="2 3" key="1">
    <citation type="submission" date="2024-02" db="EMBL/GenBank/DDBJ databases">
        <title>A novel Wenzhouxiangellaceae bacterium, isolated from coastal sediments.</title>
        <authorList>
            <person name="Du Z.-J."/>
            <person name="Ye Y.-Q."/>
            <person name="Zhang X.-Y."/>
        </authorList>
    </citation>
    <scope>NUCLEOTIDE SEQUENCE [LARGE SCALE GENOMIC DNA]</scope>
    <source>
        <strain evidence="2 3">CH-27</strain>
    </source>
</reference>
<comment type="caution">
    <text evidence="2">The sequence shown here is derived from an EMBL/GenBank/DDBJ whole genome shotgun (WGS) entry which is preliminary data.</text>
</comment>